<dbReference type="Gene3D" id="3.40.50.2000">
    <property type="entry name" value="Glycogen Phosphorylase B"/>
    <property type="match status" value="3"/>
</dbReference>
<organism evidence="4 5">
    <name type="scientific">Lentilactobacillus parafarraginis DSM 18390 = JCM 14109</name>
    <dbReference type="NCBI Taxonomy" id="1423786"/>
    <lineage>
        <taxon>Bacteria</taxon>
        <taxon>Bacillati</taxon>
        <taxon>Bacillota</taxon>
        <taxon>Bacilli</taxon>
        <taxon>Lactobacillales</taxon>
        <taxon>Lactobacillaceae</taxon>
        <taxon>Lentilactobacillus</taxon>
    </lineage>
</organism>
<feature type="domain" description="Glycosyl transferase family 1" evidence="3">
    <location>
        <begin position="332"/>
        <end position="486"/>
    </location>
</feature>
<dbReference type="Proteomes" id="UP000051010">
    <property type="component" value="Unassembled WGS sequence"/>
</dbReference>
<evidence type="ECO:0000256" key="1">
    <source>
        <dbReference type="ARBA" id="ARBA00022676"/>
    </source>
</evidence>
<gene>
    <name evidence="4" type="ORF">FD47_GL001318</name>
</gene>
<dbReference type="GO" id="GO:0016757">
    <property type="term" value="F:glycosyltransferase activity"/>
    <property type="evidence" value="ECO:0007669"/>
    <property type="project" value="UniProtKB-KW"/>
</dbReference>
<dbReference type="PANTHER" id="PTHR12526">
    <property type="entry name" value="GLYCOSYLTRANSFERASE"/>
    <property type="match status" value="1"/>
</dbReference>
<evidence type="ECO:0000256" key="2">
    <source>
        <dbReference type="ARBA" id="ARBA00022679"/>
    </source>
</evidence>
<dbReference type="RefSeq" id="WP_054734707.1">
    <property type="nucleotide sequence ID" value="NZ_AZFZ01000029.1"/>
</dbReference>
<dbReference type="InterPro" id="IPR001296">
    <property type="entry name" value="Glyco_trans_1"/>
</dbReference>
<keyword evidence="1" id="KW-0328">Glycosyltransferase</keyword>
<evidence type="ECO:0000313" key="5">
    <source>
        <dbReference type="Proteomes" id="UP000051010"/>
    </source>
</evidence>
<evidence type="ECO:0000313" key="4">
    <source>
        <dbReference type="EMBL" id="KRM43742.1"/>
    </source>
</evidence>
<dbReference type="EMBL" id="AZFZ01000029">
    <property type="protein sequence ID" value="KRM43742.1"/>
    <property type="molecule type" value="Genomic_DNA"/>
</dbReference>
<dbReference type="PANTHER" id="PTHR12526:SF629">
    <property type="entry name" value="TEICHURONIC ACID BIOSYNTHESIS GLYCOSYLTRANSFERASE TUAH-RELATED"/>
    <property type="match status" value="1"/>
</dbReference>
<dbReference type="AlphaFoldDB" id="A0A0R1YMA2"/>
<protein>
    <submittedName>
        <fullName evidence="4">Glycosyltransferase, group 1 family protein</fullName>
    </submittedName>
</protein>
<dbReference type="SUPFAM" id="SSF53756">
    <property type="entry name" value="UDP-Glycosyltransferase/glycogen phosphorylase"/>
    <property type="match status" value="1"/>
</dbReference>
<comment type="caution">
    <text evidence="4">The sequence shown here is derived from an EMBL/GenBank/DDBJ whole genome shotgun (WGS) entry which is preliminary data.</text>
</comment>
<name>A0A0R1YMA2_9LACO</name>
<evidence type="ECO:0000259" key="3">
    <source>
        <dbReference type="Pfam" id="PF00534"/>
    </source>
</evidence>
<accession>A0A0R1YMA2</accession>
<sequence>MYFFLNQYIMALNSGLEHAEMKRQALFKKKGVASRIVTRDYDRSLHRNAAEFGLDQDDLVNMYDFFQDSVTVTPQKLTTKSLNLPIAYQVSPDNNLSQVYEGDRLVLNIHHTPGRVGELFFTEYFDEYGNVTNRVLYDSRGFKSSEQFLNGDGVVYAEIFFKPDGTRAIERYYEKLPDSKAAPIIFNIRLINYQGRDYYFNSEADFFTFFLNELNQSEGGNNVFIADRPAIANMPMIEMKTPARKLIWFPILHAVSPADQVDSELDGNYKVALSSHLNDIDGLITMTEAQARQLRTRLHDDHLPIYVINGAPVSTKQLRKKKLPAVNRVGSKVLYVGRLDASKGVDNLIRAFALVARQVPEARLDIRGYGPTDYVKILENLIKDLKLNDKVAISGYTSKIDDVYDTAKVFATATKQDAFPLAMVEALSHGLPLIAFDVNYGPKEIIENGQNGYLLKDGDIYNLAQRMIELLKDPAQLEAMSENAYQSAKRYSMTKIWQQWQQLQKTLATQPT</sequence>
<dbReference type="PATRIC" id="fig|1423786.4.peg.1415"/>
<reference evidence="4 5" key="1">
    <citation type="journal article" date="2015" name="Genome Announc.">
        <title>Expanding the biotechnology potential of lactobacilli through comparative genomics of 213 strains and associated genera.</title>
        <authorList>
            <person name="Sun Z."/>
            <person name="Harris H.M."/>
            <person name="McCann A."/>
            <person name="Guo C."/>
            <person name="Argimon S."/>
            <person name="Zhang W."/>
            <person name="Yang X."/>
            <person name="Jeffery I.B."/>
            <person name="Cooney J.C."/>
            <person name="Kagawa T.F."/>
            <person name="Liu W."/>
            <person name="Song Y."/>
            <person name="Salvetti E."/>
            <person name="Wrobel A."/>
            <person name="Rasinkangas P."/>
            <person name="Parkhill J."/>
            <person name="Rea M.C."/>
            <person name="O'Sullivan O."/>
            <person name="Ritari J."/>
            <person name="Douillard F.P."/>
            <person name="Paul Ross R."/>
            <person name="Yang R."/>
            <person name="Briner A.E."/>
            <person name="Felis G.E."/>
            <person name="de Vos W.M."/>
            <person name="Barrangou R."/>
            <person name="Klaenhammer T.R."/>
            <person name="Caufield P.W."/>
            <person name="Cui Y."/>
            <person name="Zhang H."/>
            <person name="O'Toole P.W."/>
        </authorList>
    </citation>
    <scope>NUCLEOTIDE SEQUENCE [LARGE SCALE GENOMIC DNA]</scope>
    <source>
        <strain evidence="4 5">DSM 18390</strain>
    </source>
</reference>
<dbReference type="Pfam" id="PF00534">
    <property type="entry name" value="Glycos_transf_1"/>
    <property type="match status" value="1"/>
</dbReference>
<proteinExistence type="predicted"/>
<keyword evidence="2 4" id="KW-0808">Transferase</keyword>